<dbReference type="AlphaFoldDB" id="A0AAW5HYI0"/>
<name>A0AAW5HYI0_9CORY</name>
<dbReference type="InterPro" id="IPR054712">
    <property type="entry name" value="Cas3-like_dom"/>
</dbReference>
<comment type="similarity">
    <text evidence="1">In the N-terminal section; belongs to the CRISPR-associated nuclease Cas3-HD family.</text>
</comment>
<evidence type="ECO:0000256" key="3">
    <source>
        <dbReference type="ARBA" id="ARBA00022722"/>
    </source>
</evidence>
<evidence type="ECO:0000256" key="9">
    <source>
        <dbReference type="ARBA" id="ARBA00023118"/>
    </source>
</evidence>
<keyword evidence="5" id="KW-0547">Nucleotide-binding</keyword>
<keyword evidence="8" id="KW-0067">ATP-binding</keyword>
<evidence type="ECO:0000259" key="10">
    <source>
        <dbReference type="PROSITE" id="PS51192"/>
    </source>
</evidence>
<comment type="similarity">
    <text evidence="2">In the central section; belongs to the CRISPR-associated helicase Cas3 family.</text>
</comment>
<dbReference type="PANTHER" id="PTHR47963">
    <property type="entry name" value="DEAD-BOX ATP-DEPENDENT RNA HELICASE 47, MITOCHONDRIAL"/>
    <property type="match status" value="1"/>
</dbReference>
<evidence type="ECO:0000256" key="7">
    <source>
        <dbReference type="ARBA" id="ARBA00022806"/>
    </source>
</evidence>
<gene>
    <name evidence="12" type="ORF">JMN37_09965</name>
</gene>
<organism evidence="12 13">
    <name type="scientific">Corynebacterium lipophilum</name>
    <dbReference type="NCBI Taxonomy" id="2804918"/>
    <lineage>
        <taxon>Bacteria</taxon>
        <taxon>Bacillati</taxon>
        <taxon>Actinomycetota</taxon>
        <taxon>Actinomycetes</taxon>
        <taxon>Mycobacteriales</taxon>
        <taxon>Corynebacteriaceae</taxon>
        <taxon>Corynebacterium</taxon>
    </lineage>
</organism>
<dbReference type="GO" id="GO:0004518">
    <property type="term" value="F:nuclease activity"/>
    <property type="evidence" value="ECO:0007669"/>
    <property type="project" value="UniProtKB-KW"/>
</dbReference>
<feature type="domain" description="HD Cas3-type" evidence="11">
    <location>
        <begin position="38"/>
        <end position="241"/>
    </location>
</feature>
<dbReference type="InterPro" id="IPR001650">
    <property type="entry name" value="Helicase_C-like"/>
</dbReference>
<dbReference type="Proteomes" id="UP001205920">
    <property type="component" value="Unassembled WGS sequence"/>
</dbReference>
<keyword evidence="3" id="KW-0540">Nuclease</keyword>
<dbReference type="GO" id="GO:0051607">
    <property type="term" value="P:defense response to virus"/>
    <property type="evidence" value="ECO:0007669"/>
    <property type="project" value="UniProtKB-KW"/>
</dbReference>
<sequence length="928" mass="102646">MRPGHELPESTLETAQLFEKWVSKRSPQAQSLWAKSGDETGHLSVPQHLVDAACAAAAVFDVWVADNIKREIAGHLAITVEELRTFYIWLAGTHDAGKITRSFQTQLQDRAGYEHIINAIVDTGLDLEKDELLKMPHGRSSGVILRRWLETQGMPRTMATWVGSTGDAHHGVASTGDEKTAVENEFSKYPAAWLGVQDEIVSAMTTTLHAQPVLDKIGKIEDPEAGVAQFLTGLVVIADWIASNAEAFPMVVDKGQVERLRSGMAQTDLTAPWHPVKPISDIDELYRASFAWPQHFNARNVQRALAEAARRATRPTLFILEAETGVGKTEAALAAAHIIADQTGAQGIYFAAPTMATANGLLERTIDWARNTSDVGTVTSLYLAHSKNQLSRAAMSLPRGIAEDETSNHGDVIASSWMRGRRRGLLSNIVVGTIDQVLMMSLMQRFSMLRHAALAGKVIIFDEVHAYDAYTSEYLETTLEWLAYYGASVIMMSATLPAQRRASLVEAYTGVAPEEAPHGYPLITVADESATTYITPPPNPTNMVATIEHIDDSLDTLRGTLDNLLIDGGCALIICNTIARAQDAYRELKTQYADDIELHHAGFIAWERLQKEDALREQLGPHARRGAGRPYRKVVVATQVAEQSLDIDADVLITDIAPMDLVVQRAGRLQRHSRPVDDRPPQLQDPKIFIRGVLSPLPTPEFDGGAMAIYDPQILLSTLLHLPTTFRRPDDIEALVQSTYDLDTTVVPDEMQQIWDEAAGVSQLRQHNARKRSTSFRTPSPFHAETLIEFFENKGAALNLDREEAGAAQVRDAEPTVEVIPIIETDYGYRLWGVDKEVLADAEPDYQTAFQLASSTVRLPARLTRYESDFNIVMDALEENTPVTWSKHYLLNGQLALPLDEDGETRIGRFLVRYSSELGIEVSFERGE</sequence>
<dbReference type="SMART" id="SM00490">
    <property type="entry name" value="HELICc"/>
    <property type="match status" value="1"/>
</dbReference>
<evidence type="ECO:0000256" key="1">
    <source>
        <dbReference type="ARBA" id="ARBA00006847"/>
    </source>
</evidence>
<keyword evidence="7" id="KW-0347">Helicase</keyword>
<dbReference type="EMBL" id="JAEUWV010000020">
    <property type="protein sequence ID" value="MCO6395288.1"/>
    <property type="molecule type" value="Genomic_DNA"/>
</dbReference>
<comment type="caution">
    <text evidence="12">The sequence shown here is derived from an EMBL/GenBank/DDBJ whole genome shotgun (WGS) entry which is preliminary data.</text>
</comment>
<dbReference type="InterPro" id="IPR006483">
    <property type="entry name" value="CRISPR-assoc_Cas3_HD"/>
</dbReference>
<evidence type="ECO:0000256" key="8">
    <source>
        <dbReference type="ARBA" id="ARBA00022840"/>
    </source>
</evidence>
<keyword evidence="9" id="KW-0051">Antiviral defense</keyword>
<evidence type="ECO:0000256" key="6">
    <source>
        <dbReference type="ARBA" id="ARBA00022801"/>
    </source>
</evidence>
<evidence type="ECO:0000259" key="11">
    <source>
        <dbReference type="PROSITE" id="PS51643"/>
    </source>
</evidence>
<dbReference type="PROSITE" id="PS51192">
    <property type="entry name" value="HELICASE_ATP_BIND_1"/>
    <property type="match status" value="1"/>
</dbReference>
<dbReference type="Gene3D" id="1.10.3210.30">
    <property type="match status" value="1"/>
</dbReference>
<dbReference type="InterPro" id="IPR011545">
    <property type="entry name" value="DEAD/DEAH_box_helicase_dom"/>
</dbReference>
<dbReference type="Pfam" id="PF18019">
    <property type="entry name" value="Cas3_HD"/>
    <property type="match status" value="1"/>
</dbReference>
<evidence type="ECO:0000313" key="13">
    <source>
        <dbReference type="Proteomes" id="UP001205920"/>
    </source>
</evidence>
<dbReference type="InterPro" id="IPR014001">
    <property type="entry name" value="Helicase_ATP-bd"/>
</dbReference>
<dbReference type="InterPro" id="IPR027417">
    <property type="entry name" value="P-loop_NTPase"/>
</dbReference>
<accession>A0AAW5HYI0</accession>
<dbReference type="InterPro" id="IPR050547">
    <property type="entry name" value="DEAD_box_RNA_helicases"/>
</dbReference>
<dbReference type="PROSITE" id="PS51643">
    <property type="entry name" value="HD_CAS3"/>
    <property type="match status" value="1"/>
</dbReference>
<dbReference type="Gene3D" id="3.40.50.300">
    <property type="entry name" value="P-loop containing nucleotide triphosphate hydrolases"/>
    <property type="match status" value="2"/>
</dbReference>
<evidence type="ECO:0000256" key="2">
    <source>
        <dbReference type="ARBA" id="ARBA00009046"/>
    </source>
</evidence>
<proteinExistence type="inferred from homology"/>
<dbReference type="NCBIfam" id="TIGR01596">
    <property type="entry name" value="cas3_HD"/>
    <property type="match status" value="1"/>
</dbReference>
<dbReference type="GO" id="GO:0016787">
    <property type="term" value="F:hydrolase activity"/>
    <property type="evidence" value="ECO:0007669"/>
    <property type="project" value="UniProtKB-KW"/>
</dbReference>
<dbReference type="InterPro" id="IPR041372">
    <property type="entry name" value="Cas3_C"/>
</dbReference>
<keyword evidence="13" id="KW-1185">Reference proteome</keyword>
<evidence type="ECO:0000313" key="12">
    <source>
        <dbReference type="EMBL" id="MCO6395288.1"/>
    </source>
</evidence>
<protein>
    <submittedName>
        <fullName evidence="12">CRISPR-associated helicase/endonuclease Cas3</fullName>
    </submittedName>
</protein>
<dbReference type="CDD" id="cd09641">
    <property type="entry name" value="Cas3''_I"/>
    <property type="match status" value="1"/>
</dbReference>
<dbReference type="Pfam" id="PF22590">
    <property type="entry name" value="Cas3-like_C_2"/>
    <property type="match status" value="1"/>
</dbReference>
<reference evidence="12 13" key="1">
    <citation type="submission" date="2021-01" db="EMBL/GenBank/DDBJ databases">
        <title>Identification and Characterization of Corynebacterium sp.</title>
        <authorList>
            <person name="Luo Q."/>
            <person name="Qu P."/>
            <person name="Chen Q."/>
        </authorList>
    </citation>
    <scope>NUCLEOTIDE SEQUENCE [LARGE SCALE GENOMIC DNA]</scope>
    <source>
        <strain evidence="12 13">MC-18</strain>
    </source>
</reference>
<dbReference type="InterPro" id="IPR038257">
    <property type="entry name" value="CRISPR-assoc_Cas3_HD_sf"/>
</dbReference>
<dbReference type="GO" id="GO:0005524">
    <property type="term" value="F:ATP binding"/>
    <property type="evidence" value="ECO:0007669"/>
    <property type="project" value="UniProtKB-KW"/>
</dbReference>
<dbReference type="GO" id="GO:0046872">
    <property type="term" value="F:metal ion binding"/>
    <property type="evidence" value="ECO:0007669"/>
    <property type="project" value="UniProtKB-KW"/>
</dbReference>
<dbReference type="InterPro" id="IPR006474">
    <property type="entry name" value="Helicase_Cas3_CRISPR-ass_core"/>
</dbReference>
<dbReference type="PANTHER" id="PTHR47963:SF9">
    <property type="entry name" value="CRISPR-ASSOCIATED ENDONUCLEASE_HELICASE CAS3"/>
    <property type="match status" value="1"/>
</dbReference>
<dbReference type="Pfam" id="PF00270">
    <property type="entry name" value="DEAD"/>
    <property type="match status" value="1"/>
</dbReference>
<dbReference type="GO" id="GO:0003723">
    <property type="term" value="F:RNA binding"/>
    <property type="evidence" value="ECO:0007669"/>
    <property type="project" value="TreeGrafter"/>
</dbReference>
<dbReference type="Pfam" id="PF18395">
    <property type="entry name" value="Cas3_C"/>
    <property type="match status" value="1"/>
</dbReference>
<dbReference type="RefSeq" id="WP_071573710.1">
    <property type="nucleotide sequence ID" value="NZ_JAEUWV010000020.1"/>
</dbReference>
<dbReference type="SMART" id="SM00487">
    <property type="entry name" value="DEXDc"/>
    <property type="match status" value="1"/>
</dbReference>
<dbReference type="NCBIfam" id="TIGR01587">
    <property type="entry name" value="cas3_core"/>
    <property type="match status" value="1"/>
</dbReference>
<keyword evidence="6" id="KW-0378">Hydrolase</keyword>
<evidence type="ECO:0000256" key="5">
    <source>
        <dbReference type="ARBA" id="ARBA00022741"/>
    </source>
</evidence>
<keyword evidence="4" id="KW-0479">Metal-binding</keyword>
<evidence type="ECO:0000256" key="4">
    <source>
        <dbReference type="ARBA" id="ARBA00022723"/>
    </source>
</evidence>
<dbReference type="GO" id="GO:0003724">
    <property type="term" value="F:RNA helicase activity"/>
    <property type="evidence" value="ECO:0007669"/>
    <property type="project" value="TreeGrafter"/>
</dbReference>
<dbReference type="SUPFAM" id="SSF52540">
    <property type="entry name" value="P-loop containing nucleoside triphosphate hydrolases"/>
    <property type="match status" value="1"/>
</dbReference>
<feature type="domain" description="Helicase ATP-binding" evidence="10">
    <location>
        <begin position="309"/>
        <end position="514"/>
    </location>
</feature>